<keyword evidence="1" id="KW-0732">Signal</keyword>
<dbReference type="AlphaFoldDB" id="A0A0J8CD63"/>
<name>A0A0J8CD63_BETVV</name>
<gene>
    <name evidence="2" type="ORF">BVRB_5g105700</name>
</gene>
<reference evidence="2 3" key="1">
    <citation type="journal article" date="2014" name="Nature">
        <title>The genome of the recently domesticated crop plant sugar beet (Beta vulgaris).</title>
        <authorList>
            <person name="Dohm J.C."/>
            <person name="Minoche A.E."/>
            <person name="Holtgrawe D."/>
            <person name="Capella-Gutierrez S."/>
            <person name="Zakrzewski F."/>
            <person name="Tafer H."/>
            <person name="Rupp O."/>
            <person name="Sorensen T.R."/>
            <person name="Stracke R."/>
            <person name="Reinhardt R."/>
            <person name="Goesmann A."/>
            <person name="Kraft T."/>
            <person name="Schulz B."/>
            <person name="Stadler P.F."/>
            <person name="Schmidt T."/>
            <person name="Gabaldon T."/>
            <person name="Lehrach H."/>
            <person name="Weisshaar B."/>
            <person name="Himmelbauer H."/>
        </authorList>
    </citation>
    <scope>NUCLEOTIDE SEQUENCE [LARGE SCALE GENOMIC DNA]</scope>
    <source>
        <tissue evidence="2">Taproot</tissue>
    </source>
</reference>
<organism evidence="2 3">
    <name type="scientific">Beta vulgaris subsp. vulgaris</name>
    <name type="common">Beet</name>
    <dbReference type="NCBI Taxonomy" id="3555"/>
    <lineage>
        <taxon>Eukaryota</taxon>
        <taxon>Viridiplantae</taxon>
        <taxon>Streptophyta</taxon>
        <taxon>Embryophyta</taxon>
        <taxon>Tracheophyta</taxon>
        <taxon>Spermatophyta</taxon>
        <taxon>Magnoliopsida</taxon>
        <taxon>eudicotyledons</taxon>
        <taxon>Gunneridae</taxon>
        <taxon>Pentapetalae</taxon>
        <taxon>Caryophyllales</taxon>
        <taxon>Chenopodiaceae</taxon>
        <taxon>Betoideae</taxon>
        <taxon>Beta</taxon>
    </lineage>
</organism>
<dbReference type="Proteomes" id="UP000035740">
    <property type="component" value="Chromosome 5"/>
</dbReference>
<dbReference type="EMBL" id="KQ090090">
    <property type="protein sequence ID" value="KMT11735.1"/>
    <property type="molecule type" value="Genomic_DNA"/>
</dbReference>
<sequence length="94" mass="8995">MFRIIDFALIVAGWLHRGGVGSLGCSGDGVGSLGEVGGVGFLIGEAVDVGGGEGSLTGEAEDDVGGGVGSLTGEVGDGALVFLHGLCGTLPSCC</sequence>
<feature type="signal peptide" evidence="1">
    <location>
        <begin position="1"/>
        <end position="21"/>
    </location>
</feature>
<evidence type="ECO:0000313" key="2">
    <source>
        <dbReference type="EMBL" id="KMT11735.1"/>
    </source>
</evidence>
<proteinExistence type="predicted"/>
<feature type="chain" id="PRO_5005295409" description="Secreted protein" evidence="1">
    <location>
        <begin position="22"/>
        <end position="94"/>
    </location>
</feature>
<protein>
    <recommendedName>
        <fullName evidence="4">Secreted protein</fullName>
    </recommendedName>
</protein>
<evidence type="ECO:0000313" key="3">
    <source>
        <dbReference type="Proteomes" id="UP000035740"/>
    </source>
</evidence>
<accession>A0A0J8CD63</accession>
<dbReference type="Gramene" id="KMT11735">
    <property type="protein sequence ID" value="KMT11735"/>
    <property type="gene ID" value="BVRB_5g105700"/>
</dbReference>
<evidence type="ECO:0000256" key="1">
    <source>
        <dbReference type="SAM" id="SignalP"/>
    </source>
</evidence>
<evidence type="ECO:0008006" key="4">
    <source>
        <dbReference type="Google" id="ProtNLM"/>
    </source>
</evidence>
<keyword evidence="3" id="KW-1185">Reference proteome</keyword>